<evidence type="ECO:0000256" key="1">
    <source>
        <dbReference type="ARBA" id="ARBA00001933"/>
    </source>
</evidence>
<keyword evidence="4 8" id="KW-0663">Pyridoxal phosphate</keyword>
<evidence type="ECO:0000256" key="9">
    <source>
        <dbReference type="PIRSR" id="PIRSR618319-50"/>
    </source>
</evidence>
<comment type="function">
    <text evidence="8">Converts seryl-tRNA(Sec) to selenocysteinyl-tRNA(Sec) required for selenoprotein biosynthesis.</text>
</comment>
<dbReference type="NCBIfam" id="TIGR00474">
    <property type="entry name" value="selA"/>
    <property type="match status" value="1"/>
</dbReference>
<protein>
    <recommendedName>
        <fullName evidence="8">L-seryl-tRNA(Sec) selenium transferase</fullName>
        <ecNumber evidence="8">2.9.1.1</ecNumber>
    </recommendedName>
    <alternativeName>
        <fullName evidence="8">Selenocysteine synthase</fullName>
        <shortName evidence="8">Sec synthase</shortName>
    </alternativeName>
    <alternativeName>
        <fullName evidence="8">Selenocysteinyl-tRNA(Sec) synthase</fullName>
    </alternativeName>
</protein>
<dbReference type="Gene3D" id="3.90.1150.180">
    <property type="match status" value="1"/>
</dbReference>
<dbReference type="EMBL" id="FOHJ01000004">
    <property type="protein sequence ID" value="SET38366.1"/>
    <property type="molecule type" value="Genomic_DNA"/>
</dbReference>
<comment type="catalytic activity">
    <reaction evidence="8">
        <text>L-seryl-tRNA(Sec) + selenophosphate + H(+) = L-selenocysteinyl-tRNA(Sec) + phosphate</text>
        <dbReference type="Rhea" id="RHEA:22728"/>
        <dbReference type="Rhea" id="RHEA-COMP:9742"/>
        <dbReference type="Rhea" id="RHEA-COMP:9743"/>
        <dbReference type="ChEBI" id="CHEBI:15378"/>
        <dbReference type="ChEBI" id="CHEBI:16144"/>
        <dbReference type="ChEBI" id="CHEBI:43474"/>
        <dbReference type="ChEBI" id="CHEBI:78533"/>
        <dbReference type="ChEBI" id="CHEBI:78573"/>
        <dbReference type="EC" id="2.9.1.1"/>
    </reaction>
</comment>
<accession>A0A1I0E2F8</accession>
<dbReference type="Proteomes" id="UP000199095">
    <property type="component" value="Unassembled WGS sequence"/>
</dbReference>
<keyword evidence="3 8" id="KW-0808">Transferase</keyword>
<proteinExistence type="inferred from homology"/>
<reference evidence="11" key="1">
    <citation type="submission" date="2016-10" db="EMBL/GenBank/DDBJ databases">
        <authorList>
            <person name="Varghese N."/>
            <person name="Submissions S."/>
        </authorList>
    </citation>
    <scope>NUCLEOTIDE SEQUENCE [LARGE SCALE GENOMIC DNA]</scope>
    <source>
        <strain evidence="11">CGMCC 1.3566</strain>
    </source>
</reference>
<dbReference type="AlphaFoldDB" id="A0A1I0E2F8"/>
<dbReference type="PANTHER" id="PTHR32328">
    <property type="entry name" value="L-SERYL-TRNA(SEC) SELENIUM TRANSFERASE"/>
    <property type="match status" value="1"/>
</dbReference>
<gene>
    <name evidence="8" type="primary">selA</name>
    <name evidence="10" type="ORF">SAMN05421676_104246</name>
</gene>
<dbReference type="GO" id="GO:0005737">
    <property type="term" value="C:cytoplasm"/>
    <property type="evidence" value="ECO:0007669"/>
    <property type="project" value="UniProtKB-SubCell"/>
</dbReference>
<feature type="modified residue" description="N6-(pyridoxal phosphate)lysine" evidence="8 9">
    <location>
        <position position="309"/>
    </location>
</feature>
<comment type="subcellular location">
    <subcellularLocation>
        <location evidence="8">Cytoplasm</location>
    </subcellularLocation>
</comment>
<dbReference type="PANTHER" id="PTHR32328:SF0">
    <property type="entry name" value="L-SERYL-TRNA(SEC) SELENIUM TRANSFERASE"/>
    <property type="match status" value="1"/>
</dbReference>
<dbReference type="InterPro" id="IPR015424">
    <property type="entry name" value="PyrdxlP-dep_Trfase"/>
</dbReference>
<dbReference type="STRING" id="237682.SAMN05421676_104246"/>
<dbReference type="Pfam" id="PF03841">
    <property type="entry name" value="SelA"/>
    <property type="match status" value="1"/>
</dbReference>
<sequence>MLFKSFNMEVIPVKEMLRQIPPVHEIQRNSDIIAIQERLDLTREKIKHWIQLEIDDVRHLILANKLQITRAGDLEQYIINQVKKKCIEWGEDNLKPAINATGTILHTNLGRARLSEEAIDHVVKVAKHYSNLEYNVTKGHRGSRHQIVEEIIKEVTGAEGALVVNNNAASVYLTLRALAKDHEVIVSRGELVEIGGSFRVSSIMSESDANLVEVGTTNKTHEYDYLNAISEQTAMILKVHTSNFKVVGFTEQIKTKKLASIADQNDLIYYEDLGSGALIDFKDQGVGDEPVVKDVLEAGAHLVSFSGDKLLGGPQVGIIAGKKELIDRLKQHQLARVLRVDKMTLAALETTLKSYAKGTQAALYQIPAVRDILRSASEIKEQVQAFMKKSHLYTMFSFDIRNSYATIGGGTMPEEQIESIGVTVQCEVLSPEKLENRLRNHRTPVIGRFLDEQLFLDFRTLDSSDIEQLHQTFSELNQELKVM</sequence>
<keyword evidence="2 8" id="KW-0963">Cytoplasm</keyword>
<evidence type="ECO:0000256" key="7">
    <source>
        <dbReference type="ARBA" id="ARBA00044507"/>
    </source>
</evidence>
<dbReference type="InterPro" id="IPR015421">
    <property type="entry name" value="PyrdxlP-dep_Trfase_major"/>
</dbReference>
<evidence type="ECO:0000256" key="2">
    <source>
        <dbReference type="ARBA" id="ARBA00022490"/>
    </source>
</evidence>
<dbReference type="InterPro" id="IPR004534">
    <property type="entry name" value="SelA_trans"/>
</dbReference>
<name>A0A1I0E2F8_9BACI</name>
<dbReference type="GO" id="GO:0001514">
    <property type="term" value="P:selenocysteine incorporation"/>
    <property type="evidence" value="ECO:0007669"/>
    <property type="project" value="UniProtKB-UniRule"/>
</dbReference>
<evidence type="ECO:0000256" key="4">
    <source>
        <dbReference type="ARBA" id="ARBA00022898"/>
    </source>
</evidence>
<comment type="pathway">
    <text evidence="8">Aminoacyl-tRNA biosynthesis; selenocysteinyl-tRNA(Sec) biosynthesis; selenocysteinyl-tRNA(Sec) from L-seryl-tRNA(Sec) (bacterial route): step 1/1.</text>
</comment>
<comment type="cofactor">
    <cofactor evidence="1 8 9">
        <name>pyridoxal 5'-phosphate</name>
        <dbReference type="ChEBI" id="CHEBI:597326"/>
    </cofactor>
</comment>
<keyword evidence="5 8" id="KW-0648">Protein biosynthesis</keyword>
<dbReference type="InterPro" id="IPR018319">
    <property type="entry name" value="SelA-like"/>
</dbReference>
<evidence type="ECO:0000256" key="5">
    <source>
        <dbReference type="ARBA" id="ARBA00022917"/>
    </source>
</evidence>
<evidence type="ECO:0000256" key="3">
    <source>
        <dbReference type="ARBA" id="ARBA00022679"/>
    </source>
</evidence>
<dbReference type="GO" id="GO:0004125">
    <property type="term" value="F:L-seryl-tRNA(Sec) selenium transferase activity"/>
    <property type="evidence" value="ECO:0007669"/>
    <property type="project" value="UniProtKB-UniRule"/>
</dbReference>
<evidence type="ECO:0000313" key="10">
    <source>
        <dbReference type="EMBL" id="SET38366.1"/>
    </source>
</evidence>
<evidence type="ECO:0000256" key="6">
    <source>
        <dbReference type="ARBA" id="ARBA00023266"/>
    </source>
</evidence>
<evidence type="ECO:0000256" key="8">
    <source>
        <dbReference type="HAMAP-Rule" id="MF_00423"/>
    </source>
</evidence>
<comment type="similarity">
    <text evidence="7 8">Belongs to the SelA family.</text>
</comment>
<organism evidence="10 11">
    <name type="scientific">Salinibacillus kushneri</name>
    <dbReference type="NCBI Taxonomy" id="237682"/>
    <lineage>
        <taxon>Bacteria</taxon>
        <taxon>Bacillati</taxon>
        <taxon>Bacillota</taxon>
        <taxon>Bacilli</taxon>
        <taxon>Bacillales</taxon>
        <taxon>Bacillaceae</taxon>
        <taxon>Salinibacillus</taxon>
    </lineage>
</organism>
<dbReference type="GO" id="GO:0001717">
    <property type="term" value="P:conversion of seryl-tRNAsec to selenocys-tRNAsec"/>
    <property type="evidence" value="ECO:0007669"/>
    <property type="project" value="UniProtKB-UniRule"/>
</dbReference>
<dbReference type="SUPFAM" id="SSF53383">
    <property type="entry name" value="PLP-dependent transferases"/>
    <property type="match status" value="1"/>
</dbReference>
<keyword evidence="6 8" id="KW-0711">Selenium</keyword>
<dbReference type="HAMAP" id="MF_00423">
    <property type="entry name" value="SelA"/>
    <property type="match status" value="1"/>
</dbReference>
<dbReference type="EC" id="2.9.1.1" evidence="8"/>
<dbReference type="UniPathway" id="UPA00906">
    <property type="reaction ID" value="UER00896"/>
</dbReference>
<evidence type="ECO:0000313" key="11">
    <source>
        <dbReference type="Proteomes" id="UP000199095"/>
    </source>
</evidence>
<dbReference type="Gene3D" id="3.40.640.10">
    <property type="entry name" value="Type I PLP-dependent aspartate aminotransferase-like (Major domain)"/>
    <property type="match status" value="1"/>
</dbReference>
<keyword evidence="11" id="KW-1185">Reference proteome</keyword>